<dbReference type="InterPro" id="IPR035107">
    <property type="entry name" value="tRNA_thiolation_TtcA_Ctu1"/>
</dbReference>
<keyword evidence="5" id="KW-1185">Reference proteome</keyword>
<dbReference type="Proteomes" id="UP000004198">
    <property type="component" value="Unassembled WGS sequence"/>
</dbReference>
<evidence type="ECO:0000313" key="4">
    <source>
        <dbReference type="EMBL" id="EET85963.1"/>
    </source>
</evidence>
<evidence type="ECO:0000256" key="2">
    <source>
        <dbReference type="PIRSR" id="PIRSR004976-51"/>
    </source>
</evidence>
<sequence length="289" mass="33479">MSDIAGSGCDILVPFNERKPLEEIERSITKTYKKKIWSKFVKAIKNYKLVEEGDKIAVAISGGKDSMLMAKLFQELHRHRQMNFQLEFIAMDPGYHKDIKKLLIDNCEYLNIPVQIFESGIFEVADKIAQKYPCYMCARMRRGALYTKAKELGCNKLALGHHFNDVIETTLLNVLYSGNFKTMLPKLKSTNFEGIELIRPLYYIEEENIQRFIQKSGIWPLNCACMVSAGKIGNKRYEIKDLIKELKKNFPQVDKSIFKSAENVNMDSILGWQKNGEDHSYLEFYNEEE</sequence>
<dbReference type="KEGG" id="cck:Ccar_22530"/>
<dbReference type="PIRSF" id="PIRSF004976">
    <property type="entry name" value="ATPase_YdaO"/>
    <property type="match status" value="1"/>
</dbReference>
<reference evidence="4 5" key="1">
    <citation type="submission" date="2009-06" db="EMBL/GenBank/DDBJ databases">
        <title>The draft genome of Clostridium carboxidivorans P7.</title>
        <authorList>
            <consortium name="US DOE Joint Genome Institute (JGI-PGF)"/>
            <person name="Lucas S."/>
            <person name="Copeland A."/>
            <person name="Lapidus A."/>
            <person name="Glavina del Rio T."/>
            <person name="Tice H."/>
            <person name="Bruce D."/>
            <person name="Goodwin L."/>
            <person name="Pitluck S."/>
            <person name="Larimer F."/>
            <person name="Land M.L."/>
            <person name="Hauser L."/>
            <person name="Hemme C.L."/>
        </authorList>
    </citation>
    <scope>NUCLEOTIDE SEQUENCE [LARGE SCALE GENOMIC DNA]</scope>
    <source>
        <strain evidence="4 5">P7</strain>
    </source>
</reference>
<dbReference type="Pfam" id="PF01171">
    <property type="entry name" value="ATP_bind_3"/>
    <property type="match status" value="1"/>
</dbReference>
<evidence type="ECO:0000313" key="5">
    <source>
        <dbReference type="Proteomes" id="UP000004198"/>
    </source>
</evidence>
<accession>C6PXT2</accession>
<evidence type="ECO:0000259" key="3">
    <source>
        <dbReference type="Pfam" id="PF01171"/>
    </source>
</evidence>
<comment type="caution">
    <text evidence="4">The sequence shown here is derived from an EMBL/GenBank/DDBJ whole genome shotgun (WGS) entry which is preliminary data.</text>
</comment>
<dbReference type="eggNOG" id="COG0037">
    <property type="taxonomic scope" value="Bacteria"/>
</dbReference>
<keyword evidence="2" id="KW-0067">ATP-binding</keyword>
<dbReference type="RefSeq" id="WP_007062484.1">
    <property type="nucleotide sequence ID" value="NZ_ACVI01000069.1"/>
</dbReference>
<dbReference type="GO" id="GO:0016740">
    <property type="term" value="F:transferase activity"/>
    <property type="evidence" value="ECO:0007669"/>
    <property type="project" value="UniProtKB-KW"/>
</dbReference>
<dbReference type="STRING" id="536227.Ccar_22530"/>
<name>C6PXT2_9CLOT</name>
<feature type="binding site" evidence="2">
    <location>
        <begin position="59"/>
        <end position="61"/>
    </location>
    <ligand>
        <name>ATP</name>
        <dbReference type="ChEBI" id="CHEBI:30616"/>
    </ligand>
</feature>
<dbReference type="InterPro" id="IPR014729">
    <property type="entry name" value="Rossmann-like_a/b/a_fold"/>
</dbReference>
<feature type="binding site" evidence="2">
    <location>
        <position position="65"/>
    </location>
    <ligand>
        <name>ATP</name>
        <dbReference type="ChEBI" id="CHEBI:30616"/>
    </ligand>
</feature>
<protein>
    <submittedName>
        <fullName evidence="4">PP-loop domain protein</fullName>
    </submittedName>
</protein>
<dbReference type="OrthoDB" id="9801054at2"/>
<proteinExistence type="predicted"/>
<dbReference type="PATRIC" id="fig|536227.13.peg.4661"/>
<feature type="binding site" evidence="2">
    <location>
        <position position="165"/>
    </location>
    <ligand>
        <name>ATP</name>
        <dbReference type="ChEBI" id="CHEBI:30616"/>
    </ligand>
</feature>
<feature type="binding site" evidence="2">
    <location>
        <position position="160"/>
    </location>
    <ligand>
        <name>ATP</name>
        <dbReference type="ChEBI" id="CHEBI:30616"/>
    </ligand>
</feature>
<dbReference type="SUPFAM" id="SSF52402">
    <property type="entry name" value="Adenine nucleotide alpha hydrolases-like"/>
    <property type="match status" value="1"/>
</dbReference>
<dbReference type="Gene3D" id="3.40.50.620">
    <property type="entry name" value="HUPs"/>
    <property type="match status" value="1"/>
</dbReference>
<dbReference type="AlphaFoldDB" id="C6PXT2"/>
<feature type="domain" description="tRNA(Ile)-lysidine/2-thiocytidine synthase N-terminal" evidence="3">
    <location>
        <begin position="55"/>
        <end position="218"/>
    </location>
</feature>
<evidence type="ECO:0000256" key="1">
    <source>
        <dbReference type="ARBA" id="ARBA00022679"/>
    </source>
</evidence>
<dbReference type="EMBL" id="ACVI01000069">
    <property type="protein sequence ID" value="EET85963.1"/>
    <property type="molecule type" value="Genomic_DNA"/>
</dbReference>
<feature type="binding site" evidence="2">
    <location>
        <position position="89"/>
    </location>
    <ligand>
        <name>ATP</name>
        <dbReference type="ChEBI" id="CHEBI:30616"/>
    </ligand>
</feature>
<dbReference type="GO" id="GO:0005524">
    <property type="term" value="F:ATP binding"/>
    <property type="evidence" value="ECO:0007669"/>
    <property type="project" value="UniProtKB-KW"/>
</dbReference>
<dbReference type="PANTHER" id="PTHR43686:SF1">
    <property type="entry name" value="AMINOTRAN_5 DOMAIN-CONTAINING PROTEIN"/>
    <property type="match status" value="1"/>
</dbReference>
<keyword evidence="2" id="KW-0547">Nucleotide-binding</keyword>
<dbReference type="CDD" id="cd24138">
    <property type="entry name" value="TtcA-like"/>
    <property type="match status" value="1"/>
</dbReference>
<dbReference type="GO" id="GO:0008033">
    <property type="term" value="P:tRNA processing"/>
    <property type="evidence" value="ECO:0007669"/>
    <property type="project" value="InterPro"/>
</dbReference>
<dbReference type="InterPro" id="IPR011063">
    <property type="entry name" value="TilS/TtcA_N"/>
</dbReference>
<keyword evidence="1" id="KW-0808">Transferase</keyword>
<gene>
    <name evidence="4" type="ORF">CcarbDRAFT_3599</name>
</gene>
<dbReference type="PANTHER" id="PTHR43686">
    <property type="entry name" value="SULFURTRANSFERASE-RELATED"/>
    <property type="match status" value="1"/>
</dbReference>
<organism evidence="4 5">
    <name type="scientific">Clostridium carboxidivorans P7</name>
    <dbReference type="NCBI Taxonomy" id="536227"/>
    <lineage>
        <taxon>Bacteria</taxon>
        <taxon>Bacillati</taxon>
        <taxon>Bacillota</taxon>
        <taxon>Clostridia</taxon>
        <taxon>Eubacteriales</taxon>
        <taxon>Clostridiaceae</taxon>
        <taxon>Clostridium</taxon>
    </lineage>
</organism>